<evidence type="ECO:0000256" key="3">
    <source>
        <dbReference type="ARBA" id="ARBA00022452"/>
    </source>
</evidence>
<dbReference type="PANTHER" id="PTHR35093:SF8">
    <property type="entry name" value="OUTER MEMBRANE PROTEIN NMB0088-RELATED"/>
    <property type="match status" value="1"/>
</dbReference>
<gene>
    <name evidence="9" type="ORF">SHEWBE_0184</name>
</gene>
<evidence type="ECO:0000256" key="7">
    <source>
        <dbReference type="ARBA" id="ARBA00023237"/>
    </source>
</evidence>
<dbReference type="Proteomes" id="UP000250123">
    <property type="component" value="Chromosome SHEWBE"/>
</dbReference>
<dbReference type="Pfam" id="PF03349">
    <property type="entry name" value="Toluene_X"/>
    <property type="match status" value="1"/>
</dbReference>
<name>A0A330LZ44_9GAMM</name>
<dbReference type="Gene3D" id="2.40.160.60">
    <property type="entry name" value="Outer membrane protein transport protein (OMPP1/FadL/TodX)"/>
    <property type="match status" value="1"/>
</dbReference>
<comment type="subcellular location">
    <subcellularLocation>
        <location evidence="1">Cell outer membrane</location>
        <topology evidence="1">Multi-pass membrane protein</topology>
    </subcellularLocation>
</comment>
<evidence type="ECO:0000256" key="8">
    <source>
        <dbReference type="SAM" id="SignalP"/>
    </source>
</evidence>
<dbReference type="AlphaFoldDB" id="A0A330LZ44"/>
<evidence type="ECO:0000256" key="6">
    <source>
        <dbReference type="ARBA" id="ARBA00023136"/>
    </source>
</evidence>
<reference evidence="10" key="1">
    <citation type="submission" date="2018-06" db="EMBL/GenBank/DDBJ databases">
        <authorList>
            <person name="Cea G.-C."/>
            <person name="William W."/>
        </authorList>
    </citation>
    <scope>NUCLEOTIDE SEQUENCE [LARGE SCALE GENOMIC DNA]</scope>
    <source>
        <strain evidence="10">DB21MT-2</strain>
    </source>
</reference>
<feature type="signal peptide" evidence="8">
    <location>
        <begin position="1"/>
        <end position="30"/>
    </location>
</feature>
<dbReference type="InterPro" id="IPR005017">
    <property type="entry name" value="OMPP1/FadL/TodX"/>
</dbReference>
<dbReference type="EMBL" id="LS483452">
    <property type="protein sequence ID" value="SQH74180.1"/>
    <property type="molecule type" value="Genomic_DNA"/>
</dbReference>
<evidence type="ECO:0000313" key="9">
    <source>
        <dbReference type="EMBL" id="SQH74180.1"/>
    </source>
</evidence>
<organism evidence="9 10">
    <name type="scientific">Shewanella benthica</name>
    <dbReference type="NCBI Taxonomy" id="43661"/>
    <lineage>
        <taxon>Bacteria</taxon>
        <taxon>Pseudomonadati</taxon>
        <taxon>Pseudomonadota</taxon>
        <taxon>Gammaproteobacteria</taxon>
        <taxon>Alteromonadales</taxon>
        <taxon>Shewanellaceae</taxon>
        <taxon>Shewanella</taxon>
    </lineage>
</organism>
<dbReference type="GO" id="GO:0009279">
    <property type="term" value="C:cell outer membrane"/>
    <property type="evidence" value="ECO:0007669"/>
    <property type="project" value="UniProtKB-SubCell"/>
</dbReference>
<dbReference type="GO" id="GO:0015483">
    <property type="term" value="F:long-chain fatty acid transporting porin activity"/>
    <property type="evidence" value="ECO:0007669"/>
    <property type="project" value="TreeGrafter"/>
</dbReference>
<proteinExistence type="inferred from homology"/>
<dbReference type="KEGG" id="sbk:SHEWBE_0184"/>
<keyword evidence="6" id="KW-0472">Membrane</keyword>
<keyword evidence="5 8" id="KW-0732">Signal</keyword>
<sequence>MGIKIKMMNKRIISLAVTGVLLGSVSHVQAAGFQLAEYSATGQGRAFAGEAAMADNASTQARNPAMLTYLEGTSFSAGGIYVMPNVDVTGDISIASPLFGSQAMTMNADAIDVADNAVVPNFYFSYQINDSWTWGMAVSSNYGLTTELPVDHGAAIFGSETSVTSVEFNPNIAYKINQAFSVGAGLRIVYGEGSIGASAPGWIYGLKAHPSLPADVAAALPAGGTSLKGMEGDDIAMGWKVGASWQINPAHRLGFAYHSGVELELDGAVSGLLYTGGQDVDIGAQLPLELPAFAELASYHQLSENWAMHASVNWTQWSVFDELVAYFPGEVKPIDPSDGKPMESDLVKEENFKDNWRFALGSTYQLNNQWLLRTGIAYDNTAVDDEYRTMTIPDSDRLWLSVGAGYQAFENLTVDFAVTYIKAYGDAPINESMNLMDLAQVSFDGEAVGDVWLVGMQLSYKL</sequence>
<feature type="chain" id="PRO_5016297325" evidence="8">
    <location>
        <begin position="31"/>
        <end position="462"/>
    </location>
</feature>
<evidence type="ECO:0000256" key="2">
    <source>
        <dbReference type="ARBA" id="ARBA00008163"/>
    </source>
</evidence>
<evidence type="ECO:0000256" key="1">
    <source>
        <dbReference type="ARBA" id="ARBA00004571"/>
    </source>
</evidence>
<keyword evidence="7" id="KW-0998">Cell outer membrane</keyword>
<dbReference type="SUPFAM" id="SSF56935">
    <property type="entry name" value="Porins"/>
    <property type="match status" value="1"/>
</dbReference>
<dbReference type="PANTHER" id="PTHR35093">
    <property type="entry name" value="OUTER MEMBRANE PROTEIN NMB0088-RELATED"/>
    <property type="match status" value="1"/>
</dbReference>
<evidence type="ECO:0000256" key="4">
    <source>
        <dbReference type="ARBA" id="ARBA00022692"/>
    </source>
</evidence>
<evidence type="ECO:0000313" key="10">
    <source>
        <dbReference type="Proteomes" id="UP000250123"/>
    </source>
</evidence>
<comment type="similarity">
    <text evidence="2">Belongs to the OmpP1/FadL family.</text>
</comment>
<protein>
    <submittedName>
        <fullName evidence="9">Putative long-chain fatty acid transport protein</fullName>
    </submittedName>
</protein>
<evidence type="ECO:0000256" key="5">
    <source>
        <dbReference type="ARBA" id="ARBA00022729"/>
    </source>
</evidence>
<accession>A0A330LZ44</accession>
<keyword evidence="3" id="KW-1134">Transmembrane beta strand</keyword>
<keyword evidence="4" id="KW-0812">Transmembrane</keyword>